<evidence type="ECO:0000313" key="1">
    <source>
        <dbReference type="EMBL" id="RNA16267.1"/>
    </source>
</evidence>
<reference evidence="1 2" key="1">
    <citation type="journal article" date="2018" name="Sci. Rep.">
        <title>Genomic signatures of local adaptation to the degree of environmental predictability in rotifers.</title>
        <authorList>
            <person name="Franch-Gras L."/>
            <person name="Hahn C."/>
            <person name="Garcia-Roger E.M."/>
            <person name="Carmona M.J."/>
            <person name="Serra M."/>
            <person name="Gomez A."/>
        </authorList>
    </citation>
    <scope>NUCLEOTIDE SEQUENCE [LARGE SCALE GENOMIC DNA]</scope>
    <source>
        <strain evidence="1">HYR1</strain>
    </source>
</reference>
<organism evidence="1 2">
    <name type="scientific">Brachionus plicatilis</name>
    <name type="common">Marine rotifer</name>
    <name type="synonym">Brachionus muelleri</name>
    <dbReference type="NCBI Taxonomy" id="10195"/>
    <lineage>
        <taxon>Eukaryota</taxon>
        <taxon>Metazoa</taxon>
        <taxon>Spiralia</taxon>
        <taxon>Gnathifera</taxon>
        <taxon>Rotifera</taxon>
        <taxon>Eurotatoria</taxon>
        <taxon>Monogononta</taxon>
        <taxon>Pseudotrocha</taxon>
        <taxon>Ploima</taxon>
        <taxon>Brachionidae</taxon>
        <taxon>Brachionus</taxon>
    </lineage>
</organism>
<proteinExistence type="predicted"/>
<dbReference type="EMBL" id="REGN01004744">
    <property type="protein sequence ID" value="RNA16267.1"/>
    <property type="molecule type" value="Genomic_DNA"/>
</dbReference>
<dbReference type="AlphaFoldDB" id="A0A3M7QY02"/>
<gene>
    <name evidence="1" type="ORF">BpHYR1_048195</name>
</gene>
<name>A0A3M7QY02_BRAPC</name>
<sequence length="29" mass="3434">MQHFFISNKNYSIFFTCNKRGFCLLSLCA</sequence>
<accession>A0A3M7QY02</accession>
<evidence type="ECO:0000313" key="2">
    <source>
        <dbReference type="Proteomes" id="UP000276133"/>
    </source>
</evidence>
<comment type="caution">
    <text evidence="1">The sequence shown here is derived from an EMBL/GenBank/DDBJ whole genome shotgun (WGS) entry which is preliminary data.</text>
</comment>
<keyword evidence="2" id="KW-1185">Reference proteome</keyword>
<protein>
    <submittedName>
        <fullName evidence="1">Uncharacterized protein</fullName>
    </submittedName>
</protein>
<dbReference type="Proteomes" id="UP000276133">
    <property type="component" value="Unassembled WGS sequence"/>
</dbReference>